<gene>
    <name evidence="1" type="ORF">PC113_g12707</name>
    <name evidence="2" type="ORF">PC115_g14769</name>
    <name evidence="3" type="ORF">PC117_g19862</name>
    <name evidence="4" type="ORF">PC118_g19280</name>
</gene>
<dbReference type="EMBL" id="RCML01001032">
    <property type="protein sequence ID" value="KAG2966273.1"/>
    <property type="molecule type" value="Genomic_DNA"/>
</dbReference>
<protein>
    <submittedName>
        <fullName evidence="3">Uncharacterized protein</fullName>
    </submittedName>
</protein>
<evidence type="ECO:0000313" key="5">
    <source>
        <dbReference type="Proteomes" id="UP000736787"/>
    </source>
</evidence>
<organism evidence="3 5">
    <name type="scientific">Phytophthora cactorum</name>
    <dbReference type="NCBI Taxonomy" id="29920"/>
    <lineage>
        <taxon>Eukaryota</taxon>
        <taxon>Sar</taxon>
        <taxon>Stramenopiles</taxon>
        <taxon>Oomycota</taxon>
        <taxon>Peronosporomycetes</taxon>
        <taxon>Peronosporales</taxon>
        <taxon>Peronosporaceae</taxon>
        <taxon>Phytophthora</taxon>
    </lineage>
</organism>
<accession>A0A8T1BU63</accession>
<dbReference type="EMBL" id="RCMI01000576">
    <property type="protein sequence ID" value="KAG2905073.1"/>
    <property type="molecule type" value="Genomic_DNA"/>
</dbReference>
<evidence type="ECO:0000313" key="3">
    <source>
        <dbReference type="EMBL" id="KAG2908688.1"/>
    </source>
</evidence>
<dbReference type="EMBL" id="RCMG01000391">
    <property type="protein sequence ID" value="KAG2855126.1"/>
    <property type="molecule type" value="Genomic_DNA"/>
</dbReference>
<dbReference type="Proteomes" id="UP000735874">
    <property type="component" value="Unassembled WGS sequence"/>
</dbReference>
<dbReference type="Proteomes" id="UP000736787">
    <property type="component" value="Unassembled WGS sequence"/>
</dbReference>
<proteinExistence type="predicted"/>
<dbReference type="AlphaFoldDB" id="A0A8T1BU63"/>
<dbReference type="Proteomes" id="UP000774804">
    <property type="component" value="Unassembled WGS sequence"/>
</dbReference>
<dbReference type="Proteomes" id="UP000697107">
    <property type="component" value="Unassembled WGS sequence"/>
</dbReference>
<reference evidence="3" key="1">
    <citation type="submission" date="2018-10" db="EMBL/GenBank/DDBJ databases">
        <title>Effector identification in a new, highly contiguous assembly of the strawberry crown rot pathogen Phytophthora cactorum.</title>
        <authorList>
            <person name="Armitage A.D."/>
            <person name="Nellist C.F."/>
            <person name="Bates H."/>
            <person name="Vickerstaff R.J."/>
            <person name="Harrison R.J."/>
        </authorList>
    </citation>
    <scope>NUCLEOTIDE SEQUENCE</scope>
    <source>
        <strain evidence="1">15-7</strain>
        <strain evidence="2">4032</strain>
        <strain evidence="3">4040</strain>
        <strain evidence="4">P415</strain>
    </source>
</reference>
<name>A0A8T1BU63_9STRA</name>
<dbReference type="EMBL" id="RCMK01000890">
    <property type="protein sequence ID" value="KAG2908688.1"/>
    <property type="molecule type" value="Genomic_DNA"/>
</dbReference>
<evidence type="ECO:0000313" key="2">
    <source>
        <dbReference type="EMBL" id="KAG2905073.1"/>
    </source>
</evidence>
<evidence type="ECO:0000313" key="4">
    <source>
        <dbReference type="EMBL" id="KAG2966273.1"/>
    </source>
</evidence>
<comment type="caution">
    <text evidence="3">The sequence shown here is derived from an EMBL/GenBank/DDBJ whole genome shotgun (WGS) entry which is preliminary data.</text>
</comment>
<evidence type="ECO:0000313" key="1">
    <source>
        <dbReference type="EMBL" id="KAG2855126.1"/>
    </source>
</evidence>
<sequence>MRLDSNLEVNLRTHRARRHHFMLVEVLESRRRASPRGPTVEPRSVCKRGIDRYFEHILRIDISLDRCHRDRAPQSSGHSRILLKLPS</sequence>